<dbReference type="PANTHER" id="PTHR11505">
    <property type="entry name" value="L1 TRANSPOSABLE ELEMENT-RELATED"/>
    <property type="match status" value="1"/>
</dbReference>
<organism evidence="2 3">
    <name type="scientific">Pelobates cultripes</name>
    <name type="common">Western spadefoot toad</name>
    <dbReference type="NCBI Taxonomy" id="61616"/>
    <lineage>
        <taxon>Eukaryota</taxon>
        <taxon>Metazoa</taxon>
        <taxon>Chordata</taxon>
        <taxon>Craniata</taxon>
        <taxon>Vertebrata</taxon>
        <taxon>Euteleostomi</taxon>
        <taxon>Amphibia</taxon>
        <taxon>Batrachia</taxon>
        <taxon>Anura</taxon>
        <taxon>Pelobatoidea</taxon>
        <taxon>Pelobatidae</taxon>
        <taxon>Pelobates</taxon>
    </lineage>
</organism>
<sequence>MADLTAQAQATENKMEEVMETVSTHDTDIQELREQIPILEESNKHLNNRTRRNNIQVRELPETVSTELLPDSLTLAFQKPPARGLLLKDHAHRSLRAPSAISTTPRDVMVRMHYYHIKERLIQATRDNPVEVEDVQIRLYQDLAPNMLKR</sequence>
<reference evidence="2" key="1">
    <citation type="submission" date="2022-03" db="EMBL/GenBank/DDBJ databases">
        <authorList>
            <person name="Alioto T."/>
            <person name="Alioto T."/>
            <person name="Gomez Garrido J."/>
        </authorList>
    </citation>
    <scope>NUCLEOTIDE SEQUENCE</scope>
</reference>
<dbReference type="AlphaFoldDB" id="A0AAD1RW86"/>
<evidence type="ECO:0000256" key="1">
    <source>
        <dbReference type="SAM" id="MobiDB-lite"/>
    </source>
</evidence>
<dbReference type="Gene3D" id="3.30.70.1820">
    <property type="entry name" value="L1 transposable element, RRM domain"/>
    <property type="match status" value="1"/>
</dbReference>
<feature type="compositionally biased region" description="Polar residues" evidence="1">
    <location>
        <begin position="1"/>
        <end position="12"/>
    </location>
</feature>
<proteinExistence type="predicted"/>
<dbReference type="Proteomes" id="UP001295444">
    <property type="component" value="Chromosome 04"/>
</dbReference>
<protein>
    <submittedName>
        <fullName evidence="2">Uncharacterized protein</fullName>
    </submittedName>
</protein>
<evidence type="ECO:0000313" key="3">
    <source>
        <dbReference type="Proteomes" id="UP001295444"/>
    </source>
</evidence>
<evidence type="ECO:0000313" key="2">
    <source>
        <dbReference type="EMBL" id="CAH2282744.1"/>
    </source>
</evidence>
<dbReference type="EMBL" id="OW240915">
    <property type="protein sequence ID" value="CAH2282744.1"/>
    <property type="molecule type" value="Genomic_DNA"/>
</dbReference>
<gene>
    <name evidence="2" type="ORF">PECUL_23A005779</name>
</gene>
<keyword evidence="3" id="KW-1185">Reference proteome</keyword>
<name>A0AAD1RW86_PELCU</name>
<dbReference type="InterPro" id="IPR004244">
    <property type="entry name" value="Transposase_22"/>
</dbReference>
<feature type="compositionally biased region" description="Basic and acidic residues" evidence="1">
    <location>
        <begin position="13"/>
        <end position="27"/>
    </location>
</feature>
<accession>A0AAD1RW86</accession>
<feature type="region of interest" description="Disordered" evidence="1">
    <location>
        <begin position="1"/>
        <end position="27"/>
    </location>
</feature>